<dbReference type="Gene3D" id="3.40.50.2000">
    <property type="entry name" value="Glycogen Phosphorylase B"/>
    <property type="match status" value="2"/>
</dbReference>
<dbReference type="InterPro" id="IPR027417">
    <property type="entry name" value="P-loop_NTPase"/>
</dbReference>
<dbReference type="GO" id="GO:0016757">
    <property type="term" value="F:glycosyltransferase activity"/>
    <property type="evidence" value="ECO:0007669"/>
    <property type="project" value="InterPro"/>
</dbReference>
<sequence>MRPKVLLVEDSTSLAVLYKQYVKDEPYDLFHVETGLEAIAFIERNVPQLVILDLKLPDMSGEQVLDWISDNQIPTAVIVATAHGSVDIAVTLMNKGAEDFLEKPIKADRLKTSVNLHLKRAKLEHLVEDINNKFDRTRFHGFIGACLPMQAVYKIIDSVAPTTASVFINGESGTGKEVCAEAIHKESQRRDKPFIAINCGAIPRDLMESEIFGHVKGAFTGATTDRKGAASLADGGTLFLDELCEMELEMQKKLLRFLQTGTFTPLGSSKEHKVDLRIICATNRDPLKEVEEGRFREDLYYRVLQRYEQSNQLALQLAKYQIPFFYLSDRYSTNNPFYALIQAVKDEKPSVIHSHGYKASIFSKLLVCVPGCNVRQISTFHAGETPKGRVWFYDTLDRYTSFLSKHRFAVSEKVARKIPYPALVLNNFLNVGDLHLSLGKQIAFIGRLSHEKAPDHFLRLAQASPNLSFHCYGSGPMEKTLKAKKSHNLKLHGHQIEMNIVWPKVGLLVICSRYEGLPMAALEAMARGIPIATVDVGDLPKLVIHGNNGFIVDHYSQLSDIIERWSTMSSQQKESLSQHAKQTIQEHYSSDVMIPTILGFYFT</sequence>
<dbReference type="PROSITE" id="PS50110">
    <property type="entry name" value="RESPONSE_REGULATORY"/>
    <property type="match status" value="1"/>
</dbReference>
<evidence type="ECO:0000256" key="4">
    <source>
        <dbReference type="PROSITE-ProRule" id="PRU00169"/>
    </source>
</evidence>
<dbReference type="GO" id="GO:0000160">
    <property type="term" value="P:phosphorelay signal transduction system"/>
    <property type="evidence" value="ECO:0007669"/>
    <property type="project" value="InterPro"/>
</dbReference>
<dbReference type="EMBL" id="JAKNAX010000004">
    <property type="protein sequence ID" value="MDE1345308.1"/>
    <property type="molecule type" value="Genomic_DNA"/>
</dbReference>
<name>A0A9X4F6V7_9VIBR</name>
<evidence type="ECO:0000259" key="6">
    <source>
        <dbReference type="PROSITE" id="PS50110"/>
    </source>
</evidence>
<dbReference type="SUPFAM" id="SSF53756">
    <property type="entry name" value="UDP-Glycosyltransferase/glycogen phosphorylase"/>
    <property type="match status" value="1"/>
</dbReference>
<keyword evidence="4" id="KW-0597">Phosphoprotein</keyword>
<dbReference type="SUPFAM" id="SSF52540">
    <property type="entry name" value="P-loop containing nucleoside triphosphate hydrolases"/>
    <property type="match status" value="1"/>
</dbReference>
<feature type="domain" description="Sigma-54 factor interaction" evidence="5">
    <location>
        <begin position="142"/>
        <end position="303"/>
    </location>
</feature>
<dbReference type="SMART" id="SM00448">
    <property type="entry name" value="REC"/>
    <property type="match status" value="1"/>
</dbReference>
<dbReference type="FunFam" id="3.40.50.300:FF:000006">
    <property type="entry name" value="DNA-binding transcriptional regulator NtrC"/>
    <property type="match status" value="1"/>
</dbReference>
<keyword evidence="2" id="KW-0067">ATP-binding</keyword>
<keyword evidence="3" id="KW-0238">DNA-binding</keyword>
<comment type="caution">
    <text evidence="7">The sequence shown here is derived from an EMBL/GenBank/DDBJ whole genome shotgun (WGS) entry which is preliminary data.</text>
</comment>
<accession>A0A9X4F6V7</accession>
<dbReference type="SUPFAM" id="SSF52172">
    <property type="entry name" value="CheY-like"/>
    <property type="match status" value="1"/>
</dbReference>
<dbReference type="PANTHER" id="PTHR32071">
    <property type="entry name" value="TRANSCRIPTIONAL REGULATORY PROTEIN"/>
    <property type="match status" value="1"/>
</dbReference>
<evidence type="ECO:0000256" key="2">
    <source>
        <dbReference type="ARBA" id="ARBA00022840"/>
    </source>
</evidence>
<organism evidence="7 8">
    <name type="scientific">Vibrio aestuarianus</name>
    <dbReference type="NCBI Taxonomy" id="28171"/>
    <lineage>
        <taxon>Bacteria</taxon>
        <taxon>Pseudomonadati</taxon>
        <taxon>Pseudomonadota</taxon>
        <taxon>Gammaproteobacteria</taxon>
        <taxon>Vibrionales</taxon>
        <taxon>Vibrionaceae</taxon>
        <taxon>Vibrio</taxon>
    </lineage>
</organism>
<dbReference type="InterPro" id="IPR002078">
    <property type="entry name" value="Sigma_54_int"/>
</dbReference>
<protein>
    <submittedName>
        <fullName evidence="7">Sigma 54-interacting transcriptional regulator</fullName>
    </submittedName>
</protein>
<evidence type="ECO:0000256" key="3">
    <source>
        <dbReference type="ARBA" id="ARBA00023125"/>
    </source>
</evidence>
<dbReference type="PROSITE" id="PS00676">
    <property type="entry name" value="SIGMA54_INTERACT_2"/>
    <property type="match status" value="1"/>
</dbReference>
<dbReference type="SMART" id="SM00382">
    <property type="entry name" value="AAA"/>
    <property type="match status" value="1"/>
</dbReference>
<gene>
    <name evidence="7" type="ORF">L9X51_02475</name>
</gene>
<dbReference type="InterPro" id="IPR011006">
    <property type="entry name" value="CheY-like_superfamily"/>
</dbReference>
<dbReference type="AlphaFoldDB" id="A0A9X4F6V7"/>
<dbReference type="Gene3D" id="3.40.50.2300">
    <property type="match status" value="1"/>
</dbReference>
<dbReference type="Proteomes" id="UP001140978">
    <property type="component" value="Unassembled WGS sequence"/>
</dbReference>
<dbReference type="CDD" id="cd17572">
    <property type="entry name" value="REC_NtrC1-like"/>
    <property type="match status" value="1"/>
</dbReference>
<dbReference type="PANTHER" id="PTHR32071:SF117">
    <property type="entry name" value="PTS-DEPENDENT DIHYDROXYACETONE KINASE OPERON REGULATORY PROTEIN-RELATED"/>
    <property type="match status" value="1"/>
</dbReference>
<dbReference type="InterPro" id="IPR001789">
    <property type="entry name" value="Sig_transdc_resp-reg_receiver"/>
</dbReference>
<dbReference type="InterPro" id="IPR003593">
    <property type="entry name" value="AAA+_ATPase"/>
</dbReference>
<dbReference type="GO" id="GO:0005524">
    <property type="term" value="F:ATP binding"/>
    <property type="evidence" value="ECO:0007669"/>
    <property type="project" value="UniProtKB-KW"/>
</dbReference>
<dbReference type="Pfam" id="PF00534">
    <property type="entry name" value="Glycos_transf_1"/>
    <property type="match status" value="1"/>
</dbReference>
<feature type="domain" description="Response regulatory" evidence="6">
    <location>
        <begin position="4"/>
        <end position="118"/>
    </location>
</feature>
<keyword evidence="1" id="KW-0547">Nucleotide-binding</keyword>
<dbReference type="CDD" id="cd03801">
    <property type="entry name" value="GT4_PimA-like"/>
    <property type="match status" value="1"/>
</dbReference>
<evidence type="ECO:0000256" key="1">
    <source>
        <dbReference type="ARBA" id="ARBA00022741"/>
    </source>
</evidence>
<dbReference type="Pfam" id="PF00158">
    <property type="entry name" value="Sigma54_activat"/>
    <property type="match status" value="1"/>
</dbReference>
<proteinExistence type="predicted"/>
<dbReference type="RefSeq" id="WP_171980506.1">
    <property type="nucleotide sequence ID" value="NZ_JAKNAX010000004.1"/>
</dbReference>
<dbReference type="InterPro" id="IPR001296">
    <property type="entry name" value="Glyco_trans_1"/>
</dbReference>
<reference evidence="7" key="1">
    <citation type="submission" date="2022-02" db="EMBL/GenBank/DDBJ databases">
        <title>Emergence and expansion in Europe of a Vibrio aestuarianus clonal complex pathogenic for oysters.</title>
        <authorList>
            <person name="Mesnil A."/>
            <person name="Travers M.-A."/>
        </authorList>
    </citation>
    <scope>NUCLEOTIDE SEQUENCE</scope>
    <source>
        <strain evidence="7">19_064_15T1</strain>
    </source>
</reference>
<dbReference type="Gene3D" id="3.40.50.300">
    <property type="entry name" value="P-loop containing nucleotide triphosphate hydrolases"/>
    <property type="match status" value="1"/>
</dbReference>
<dbReference type="InterPro" id="IPR025943">
    <property type="entry name" value="Sigma_54_int_dom_ATP-bd_2"/>
</dbReference>
<dbReference type="GO" id="GO:0006355">
    <property type="term" value="P:regulation of DNA-templated transcription"/>
    <property type="evidence" value="ECO:0007669"/>
    <property type="project" value="InterPro"/>
</dbReference>
<dbReference type="PROSITE" id="PS50045">
    <property type="entry name" value="SIGMA54_INTERACT_4"/>
    <property type="match status" value="1"/>
</dbReference>
<evidence type="ECO:0000313" key="7">
    <source>
        <dbReference type="EMBL" id="MDE1345308.1"/>
    </source>
</evidence>
<feature type="modified residue" description="4-aspartylphosphate" evidence="4">
    <location>
        <position position="53"/>
    </location>
</feature>
<dbReference type="GO" id="GO:0003677">
    <property type="term" value="F:DNA binding"/>
    <property type="evidence" value="ECO:0007669"/>
    <property type="project" value="UniProtKB-KW"/>
</dbReference>
<dbReference type="CDD" id="cd00009">
    <property type="entry name" value="AAA"/>
    <property type="match status" value="1"/>
</dbReference>
<dbReference type="Pfam" id="PF00072">
    <property type="entry name" value="Response_reg"/>
    <property type="match status" value="1"/>
</dbReference>
<evidence type="ECO:0000259" key="5">
    <source>
        <dbReference type="PROSITE" id="PS50045"/>
    </source>
</evidence>
<evidence type="ECO:0000313" key="8">
    <source>
        <dbReference type="Proteomes" id="UP001140978"/>
    </source>
</evidence>